<keyword evidence="4" id="KW-1185">Reference proteome</keyword>
<feature type="domain" description="EF-hand" evidence="2">
    <location>
        <begin position="53"/>
        <end position="88"/>
    </location>
</feature>
<dbReference type="InterPro" id="IPR018247">
    <property type="entry name" value="EF_Hand_1_Ca_BS"/>
</dbReference>
<proteinExistence type="predicted"/>
<gene>
    <name evidence="3" type="ORF">Pan54_48560</name>
</gene>
<evidence type="ECO:0000256" key="1">
    <source>
        <dbReference type="SAM" id="MobiDB-lite"/>
    </source>
</evidence>
<dbReference type="InterPro" id="IPR011992">
    <property type="entry name" value="EF-hand-dom_pair"/>
</dbReference>
<sequence>MRSLILIGIAQFIFASDIQAQPPEREGGRLERQAHELFRRIDQNRDHLITPDESPKWLIRRFAIIDLDKDRAIDFPEFFYMFQRHQEEENGGGSESETPVSENPGRPAGEPPVAEEPDHECEQNPRTPVPVI</sequence>
<protein>
    <submittedName>
        <fullName evidence="3">EF hand</fullName>
    </submittedName>
</protein>
<dbReference type="Gene3D" id="1.10.238.10">
    <property type="entry name" value="EF-hand"/>
    <property type="match status" value="1"/>
</dbReference>
<evidence type="ECO:0000259" key="2">
    <source>
        <dbReference type="PROSITE" id="PS50222"/>
    </source>
</evidence>
<evidence type="ECO:0000313" key="4">
    <source>
        <dbReference type="Proteomes" id="UP000316095"/>
    </source>
</evidence>
<dbReference type="PROSITE" id="PS50222">
    <property type="entry name" value="EF_HAND_2"/>
    <property type="match status" value="1"/>
</dbReference>
<reference evidence="3 4" key="1">
    <citation type="submission" date="2019-02" db="EMBL/GenBank/DDBJ databases">
        <title>Deep-cultivation of Planctomycetes and their phenomic and genomic characterization uncovers novel biology.</title>
        <authorList>
            <person name="Wiegand S."/>
            <person name="Jogler M."/>
            <person name="Boedeker C."/>
            <person name="Pinto D."/>
            <person name="Vollmers J."/>
            <person name="Rivas-Marin E."/>
            <person name="Kohn T."/>
            <person name="Peeters S.H."/>
            <person name="Heuer A."/>
            <person name="Rast P."/>
            <person name="Oberbeckmann S."/>
            <person name="Bunk B."/>
            <person name="Jeske O."/>
            <person name="Meyerdierks A."/>
            <person name="Storesund J.E."/>
            <person name="Kallscheuer N."/>
            <person name="Luecker S."/>
            <person name="Lage O.M."/>
            <person name="Pohl T."/>
            <person name="Merkel B.J."/>
            <person name="Hornburger P."/>
            <person name="Mueller R.-W."/>
            <person name="Bruemmer F."/>
            <person name="Labrenz M."/>
            <person name="Spormann A.M."/>
            <person name="Op Den Camp H."/>
            <person name="Overmann J."/>
            <person name="Amann R."/>
            <person name="Jetten M.S.M."/>
            <person name="Mascher T."/>
            <person name="Medema M.H."/>
            <person name="Devos D.P."/>
            <person name="Kaster A.-K."/>
            <person name="Ovreas L."/>
            <person name="Rohde M."/>
            <person name="Galperin M.Y."/>
            <person name="Jogler C."/>
        </authorList>
    </citation>
    <scope>NUCLEOTIDE SEQUENCE [LARGE SCALE GENOMIC DNA]</scope>
    <source>
        <strain evidence="3 4">Pan54</strain>
    </source>
</reference>
<organism evidence="3 4">
    <name type="scientific">Rubinisphaera italica</name>
    <dbReference type="NCBI Taxonomy" id="2527969"/>
    <lineage>
        <taxon>Bacteria</taxon>
        <taxon>Pseudomonadati</taxon>
        <taxon>Planctomycetota</taxon>
        <taxon>Planctomycetia</taxon>
        <taxon>Planctomycetales</taxon>
        <taxon>Planctomycetaceae</taxon>
        <taxon>Rubinisphaera</taxon>
    </lineage>
</organism>
<dbReference type="PROSITE" id="PS00018">
    <property type="entry name" value="EF_HAND_1"/>
    <property type="match status" value="1"/>
</dbReference>
<dbReference type="GO" id="GO:0005509">
    <property type="term" value="F:calcium ion binding"/>
    <property type="evidence" value="ECO:0007669"/>
    <property type="project" value="InterPro"/>
</dbReference>
<accession>A0A5C5XPV1</accession>
<dbReference type="Proteomes" id="UP000316095">
    <property type="component" value="Unassembled WGS sequence"/>
</dbReference>
<dbReference type="AlphaFoldDB" id="A0A5C5XPV1"/>
<feature type="region of interest" description="Disordered" evidence="1">
    <location>
        <begin position="84"/>
        <end position="132"/>
    </location>
</feature>
<dbReference type="EMBL" id="SJPG01000001">
    <property type="protein sequence ID" value="TWT64095.1"/>
    <property type="molecule type" value="Genomic_DNA"/>
</dbReference>
<dbReference type="SUPFAM" id="SSF47473">
    <property type="entry name" value="EF-hand"/>
    <property type="match status" value="1"/>
</dbReference>
<dbReference type="RefSeq" id="WP_146505835.1">
    <property type="nucleotide sequence ID" value="NZ_SJPG01000001.1"/>
</dbReference>
<dbReference type="InterPro" id="IPR002048">
    <property type="entry name" value="EF_hand_dom"/>
</dbReference>
<evidence type="ECO:0000313" key="3">
    <source>
        <dbReference type="EMBL" id="TWT64095.1"/>
    </source>
</evidence>
<name>A0A5C5XPV1_9PLAN</name>
<comment type="caution">
    <text evidence="3">The sequence shown here is derived from an EMBL/GenBank/DDBJ whole genome shotgun (WGS) entry which is preliminary data.</text>
</comment>